<dbReference type="PANTHER" id="PTHR43581">
    <property type="entry name" value="ATP/GTP PHOSPHATASE"/>
    <property type="match status" value="1"/>
</dbReference>
<name>A0A7C4XSN4_9BACT</name>
<evidence type="ECO:0000313" key="3">
    <source>
        <dbReference type="EMBL" id="HGW60256.1"/>
    </source>
</evidence>
<dbReference type="GO" id="GO:0004519">
    <property type="term" value="F:endonuclease activity"/>
    <property type="evidence" value="ECO:0007669"/>
    <property type="project" value="UniProtKB-KW"/>
</dbReference>
<dbReference type="SUPFAM" id="SSF52540">
    <property type="entry name" value="P-loop containing nucleoside triphosphate hydrolases"/>
    <property type="match status" value="1"/>
</dbReference>
<comment type="caution">
    <text evidence="3">The sequence shown here is derived from an EMBL/GenBank/DDBJ whole genome shotgun (WGS) entry which is preliminary data.</text>
</comment>
<dbReference type="EMBL" id="DTHV01000074">
    <property type="protein sequence ID" value="HGW60256.1"/>
    <property type="molecule type" value="Genomic_DNA"/>
</dbReference>
<dbReference type="Pfam" id="PF20469">
    <property type="entry name" value="OLD-like_TOPRIM"/>
    <property type="match status" value="1"/>
</dbReference>
<sequence length="515" mass="59472">MIVRKLKIKNFRSIKDLDIDLGRINALIGPNNAGKSNIMKALDLIIGESFPTVRSFEDNDFYKFDKSNQILIEVYFDKSLNLNNNVYGFKLTFDGINVDYLAIDSEGNEVRYSNDRQMKVSKDMREEVALMFLPLERLATKQISPSQWTLYGKMLRKLNDEIEEDKRKSFKELLEKGYSDNFYPALKNFEDILRRYISEQTGFEFSLRLSILDPLELTRNLRPYFREDDLEYDVENMGAGIQSALAIAIARAYVDIIHKPLIIAIEEPELYLHPHACRRLYRLLSELSNESGFQILYTTHETSFVDIAKFEQVNIVRKEGGQTRVYQGSKIDGTSLSDVSVASKFNSEINEAFFAEHIILVEGYSDKIACRSALERLGLDLDDKNVSIIDCGGVKEIPKLAKVFKAFKFKVYVLLDDDDDAKKRIETLKDIVGNDNVFIQSPDLEGMLGRERLKELIIQSELSPKYDNSKRLKLNKEQALEVLCKYFEEVPEFDLRKMPYFRLMDKIQIGTTGRN</sequence>
<proteinExistence type="predicted"/>
<dbReference type="GO" id="GO:0016887">
    <property type="term" value="F:ATP hydrolysis activity"/>
    <property type="evidence" value="ECO:0007669"/>
    <property type="project" value="InterPro"/>
</dbReference>
<evidence type="ECO:0000259" key="1">
    <source>
        <dbReference type="Pfam" id="PF13304"/>
    </source>
</evidence>
<dbReference type="InterPro" id="IPR027417">
    <property type="entry name" value="P-loop_NTPase"/>
</dbReference>
<gene>
    <name evidence="3" type="ORF">ENV82_02300</name>
</gene>
<dbReference type="InterPro" id="IPR051396">
    <property type="entry name" value="Bact_Antivir_Def_Nuclease"/>
</dbReference>
<reference evidence="3" key="1">
    <citation type="journal article" date="2020" name="mSystems">
        <title>Genome- and Community-Level Interaction Insights into Carbon Utilization and Element Cycling Functions of Hydrothermarchaeota in Hydrothermal Sediment.</title>
        <authorList>
            <person name="Zhou Z."/>
            <person name="Liu Y."/>
            <person name="Xu W."/>
            <person name="Pan J."/>
            <person name="Luo Z.H."/>
            <person name="Li M."/>
        </authorList>
    </citation>
    <scope>NUCLEOTIDE SEQUENCE [LARGE SCALE GENOMIC DNA]</scope>
    <source>
        <strain evidence="3">SpSt-794</strain>
    </source>
</reference>
<feature type="domain" description="ATPase AAA-type core" evidence="1">
    <location>
        <begin position="24"/>
        <end position="306"/>
    </location>
</feature>
<evidence type="ECO:0000259" key="2">
    <source>
        <dbReference type="Pfam" id="PF20469"/>
    </source>
</evidence>
<dbReference type="GO" id="GO:0005524">
    <property type="term" value="F:ATP binding"/>
    <property type="evidence" value="ECO:0007669"/>
    <property type="project" value="InterPro"/>
</dbReference>
<keyword evidence="3" id="KW-0378">Hydrolase</keyword>
<dbReference type="InterPro" id="IPR034139">
    <property type="entry name" value="TOPRIM_OLD"/>
</dbReference>
<keyword evidence="3" id="KW-0255">Endonuclease</keyword>
<accession>A0A7C4XSN4</accession>
<dbReference type="CDD" id="cd01026">
    <property type="entry name" value="TOPRIM_OLD"/>
    <property type="match status" value="1"/>
</dbReference>
<dbReference type="InterPro" id="IPR003959">
    <property type="entry name" value="ATPase_AAA_core"/>
</dbReference>
<organism evidence="3">
    <name type="scientific">Caldisericum exile</name>
    <dbReference type="NCBI Taxonomy" id="693075"/>
    <lineage>
        <taxon>Bacteria</taxon>
        <taxon>Pseudomonadati</taxon>
        <taxon>Caldisericota/Cryosericota group</taxon>
        <taxon>Caldisericota</taxon>
        <taxon>Caldisericia</taxon>
        <taxon>Caldisericales</taxon>
        <taxon>Caldisericaceae</taxon>
        <taxon>Caldisericum</taxon>
    </lineage>
</organism>
<dbReference type="Gene3D" id="3.40.1360.10">
    <property type="match status" value="1"/>
</dbReference>
<protein>
    <submittedName>
        <fullName evidence="3">ATP-dependent endonuclease</fullName>
    </submittedName>
</protein>
<keyword evidence="3" id="KW-0540">Nuclease</keyword>
<dbReference type="Gene3D" id="3.40.50.300">
    <property type="entry name" value="P-loop containing nucleotide triphosphate hydrolases"/>
    <property type="match status" value="1"/>
</dbReference>
<feature type="domain" description="OLD protein-like TOPRIM" evidence="2">
    <location>
        <begin position="353"/>
        <end position="418"/>
    </location>
</feature>
<dbReference type="AlphaFoldDB" id="A0A7C4XSN4"/>
<dbReference type="PANTHER" id="PTHR43581:SF4">
    <property type="entry name" value="ATP_GTP PHOSPHATASE"/>
    <property type="match status" value="1"/>
</dbReference>
<dbReference type="Pfam" id="PF13304">
    <property type="entry name" value="AAA_21"/>
    <property type="match status" value="1"/>
</dbReference>